<evidence type="ECO:0000256" key="1">
    <source>
        <dbReference type="SAM" id="MobiDB-lite"/>
    </source>
</evidence>
<dbReference type="RefSeq" id="WP_072824838.1">
    <property type="nucleotide sequence ID" value="NZ_LT670849.1"/>
</dbReference>
<dbReference type="AlphaFoldDB" id="A0A1M7UUX9"/>
<reference evidence="4" key="1">
    <citation type="submission" date="2016-11" db="EMBL/GenBank/DDBJ databases">
        <authorList>
            <person name="Varghese N."/>
            <person name="Submissions S."/>
        </authorList>
    </citation>
    <scope>NUCLEOTIDE SEQUENCE [LARGE SCALE GENOMIC DNA]</scope>
    <source>
        <strain evidence="4">GAS401</strain>
    </source>
</reference>
<feature type="region of interest" description="Disordered" evidence="1">
    <location>
        <begin position="41"/>
        <end position="82"/>
    </location>
</feature>
<evidence type="ECO:0000256" key="2">
    <source>
        <dbReference type="SAM" id="SignalP"/>
    </source>
</evidence>
<feature type="signal peptide" evidence="2">
    <location>
        <begin position="1"/>
        <end position="25"/>
    </location>
</feature>
<feature type="chain" id="PRO_5009929743" description="Pentapeptide MXKDX repeat protein" evidence="2">
    <location>
        <begin position="26"/>
        <end position="82"/>
    </location>
</feature>
<evidence type="ECO:0000313" key="3">
    <source>
        <dbReference type="EMBL" id="SHN86841.1"/>
    </source>
</evidence>
<dbReference type="EMBL" id="LT670849">
    <property type="protein sequence ID" value="SHN86841.1"/>
    <property type="molecule type" value="Genomic_DNA"/>
</dbReference>
<gene>
    <name evidence="3" type="ORF">SAMN05444170_6858</name>
</gene>
<name>A0A1M7UUX9_9BRAD</name>
<organism evidence="3 4">
    <name type="scientific">Bradyrhizobium erythrophlei</name>
    <dbReference type="NCBI Taxonomy" id="1437360"/>
    <lineage>
        <taxon>Bacteria</taxon>
        <taxon>Pseudomonadati</taxon>
        <taxon>Pseudomonadota</taxon>
        <taxon>Alphaproteobacteria</taxon>
        <taxon>Hyphomicrobiales</taxon>
        <taxon>Nitrobacteraceae</taxon>
        <taxon>Bradyrhizobium</taxon>
    </lineage>
</organism>
<sequence length="82" mass="9057">MNMLFRCASRLIAVSVFALSIPAHASSPDIESTKGFKLAMGPTSAAPKNKGPAMTESGSVEVKPRHRVKPHHHRIKHHRRHD</sequence>
<evidence type="ECO:0000313" key="4">
    <source>
        <dbReference type="Proteomes" id="UP000184096"/>
    </source>
</evidence>
<feature type="compositionally biased region" description="Basic residues" evidence="1">
    <location>
        <begin position="64"/>
        <end position="82"/>
    </location>
</feature>
<accession>A0A1M7UUX9</accession>
<keyword evidence="4" id="KW-1185">Reference proteome</keyword>
<dbReference type="Proteomes" id="UP000184096">
    <property type="component" value="Chromosome I"/>
</dbReference>
<proteinExistence type="predicted"/>
<evidence type="ECO:0008006" key="5">
    <source>
        <dbReference type="Google" id="ProtNLM"/>
    </source>
</evidence>
<keyword evidence="2" id="KW-0732">Signal</keyword>
<protein>
    <recommendedName>
        <fullName evidence="5">Pentapeptide MXKDX repeat protein</fullName>
    </recommendedName>
</protein>